<dbReference type="Gene3D" id="3.30.200.20">
    <property type="entry name" value="Phosphorylase Kinase, domain 1"/>
    <property type="match status" value="1"/>
</dbReference>
<evidence type="ECO:0000313" key="7">
    <source>
        <dbReference type="Proteomes" id="UP000008066"/>
    </source>
</evidence>
<dbReference type="GO" id="GO:0035556">
    <property type="term" value="P:intracellular signal transduction"/>
    <property type="evidence" value="ECO:0007669"/>
    <property type="project" value="TreeGrafter"/>
</dbReference>
<protein>
    <recommendedName>
        <fullName evidence="5">Protein kinase domain-containing protein</fullName>
    </recommendedName>
</protein>
<dbReference type="Proteomes" id="UP000008066">
    <property type="component" value="Unassembled WGS sequence"/>
</dbReference>
<dbReference type="FunFam" id="3.30.200.20:FF:000447">
    <property type="entry name" value="Calcium/calmodulin dependent protein kinase"/>
    <property type="match status" value="1"/>
</dbReference>
<evidence type="ECO:0000256" key="3">
    <source>
        <dbReference type="PROSITE-ProRule" id="PRU10141"/>
    </source>
</evidence>
<evidence type="ECO:0000256" key="2">
    <source>
        <dbReference type="ARBA" id="ARBA00022840"/>
    </source>
</evidence>
<dbReference type="AlphaFoldDB" id="G0S4Q8"/>
<dbReference type="GO" id="GO:0005737">
    <property type="term" value="C:cytoplasm"/>
    <property type="evidence" value="ECO:0007669"/>
    <property type="project" value="TreeGrafter"/>
</dbReference>
<accession>G0S4Q8</accession>
<dbReference type="GO" id="GO:0005516">
    <property type="term" value="F:calmodulin binding"/>
    <property type="evidence" value="ECO:0007669"/>
    <property type="project" value="TreeGrafter"/>
</dbReference>
<dbReference type="GeneID" id="18256357"/>
<dbReference type="Gene3D" id="1.10.510.10">
    <property type="entry name" value="Transferase(Phosphotransferase) domain 1"/>
    <property type="match status" value="1"/>
</dbReference>
<dbReference type="EMBL" id="GL988041">
    <property type="protein sequence ID" value="EGS20487.1"/>
    <property type="molecule type" value="Genomic_DNA"/>
</dbReference>
<keyword evidence="1 3" id="KW-0547">Nucleotide-binding</keyword>
<dbReference type="SUPFAM" id="SSF56112">
    <property type="entry name" value="Protein kinase-like (PK-like)"/>
    <property type="match status" value="1"/>
</dbReference>
<organism evidence="7">
    <name type="scientific">Chaetomium thermophilum (strain DSM 1495 / CBS 144.50 / IMI 039719)</name>
    <name type="common">Thermochaetoides thermophila</name>
    <dbReference type="NCBI Taxonomy" id="759272"/>
    <lineage>
        <taxon>Eukaryota</taxon>
        <taxon>Fungi</taxon>
        <taxon>Dikarya</taxon>
        <taxon>Ascomycota</taxon>
        <taxon>Pezizomycotina</taxon>
        <taxon>Sordariomycetes</taxon>
        <taxon>Sordariomycetidae</taxon>
        <taxon>Sordariales</taxon>
        <taxon>Chaetomiaceae</taxon>
        <taxon>Thermochaetoides</taxon>
    </lineage>
</organism>
<dbReference type="KEGG" id="cthr:CTHT_0023190"/>
<feature type="region of interest" description="Disordered" evidence="4">
    <location>
        <begin position="594"/>
        <end position="651"/>
    </location>
</feature>
<dbReference type="InterPro" id="IPR017441">
    <property type="entry name" value="Protein_kinase_ATP_BS"/>
</dbReference>
<dbReference type="InterPro" id="IPR008271">
    <property type="entry name" value="Ser/Thr_kinase_AS"/>
</dbReference>
<evidence type="ECO:0000313" key="6">
    <source>
        <dbReference type="EMBL" id="EGS20487.1"/>
    </source>
</evidence>
<evidence type="ECO:0000259" key="5">
    <source>
        <dbReference type="PROSITE" id="PS50011"/>
    </source>
</evidence>
<name>G0S4Q8_CHATD</name>
<dbReference type="RefSeq" id="XP_006692783.1">
    <property type="nucleotide sequence ID" value="XM_006692720.1"/>
</dbReference>
<dbReference type="OMA" id="MDEFASN"/>
<evidence type="ECO:0000256" key="1">
    <source>
        <dbReference type="ARBA" id="ARBA00022741"/>
    </source>
</evidence>
<dbReference type="PANTHER" id="PTHR24346">
    <property type="entry name" value="MAP/MICROTUBULE AFFINITY-REGULATING KINASE"/>
    <property type="match status" value="1"/>
</dbReference>
<dbReference type="PROSITE" id="PS00107">
    <property type="entry name" value="PROTEIN_KINASE_ATP"/>
    <property type="match status" value="1"/>
</dbReference>
<dbReference type="eggNOG" id="KOG0585">
    <property type="taxonomic scope" value="Eukaryota"/>
</dbReference>
<dbReference type="PROSITE" id="PS00108">
    <property type="entry name" value="PROTEIN_KINASE_ST"/>
    <property type="match status" value="1"/>
</dbReference>
<feature type="compositionally biased region" description="Basic and acidic residues" evidence="4">
    <location>
        <begin position="43"/>
        <end position="54"/>
    </location>
</feature>
<dbReference type="InterPro" id="IPR000719">
    <property type="entry name" value="Prot_kinase_dom"/>
</dbReference>
<gene>
    <name evidence="6" type="ORF">CTHT_0023190</name>
</gene>
<dbReference type="GO" id="GO:0004683">
    <property type="term" value="F:calcium/calmodulin-dependent protein kinase activity"/>
    <property type="evidence" value="ECO:0007669"/>
    <property type="project" value="TreeGrafter"/>
</dbReference>
<feature type="compositionally biased region" description="Basic and acidic residues" evidence="4">
    <location>
        <begin position="612"/>
        <end position="624"/>
    </location>
</feature>
<keyword evidence="7" id="KW-1185">Reference proteome</keyword>
<reference evidence="6 7" key="1">
    <citation type="journal article" date="2011" name="Cell">
        <title>Insight into structure and assembly of the nuclear pore complex by utilizing the genome of a eukaryotic thermophile.</title>
        <authorList>
            <person name="Amlacher S."/>
            <person name="Sarges P."/>
            <person name="Flemming D."/>
            <person name="van Noort V."/>
            <person name="Kunze R."/>
            <person name="Devos D.P."/>
            <person name="Arumugam M."/>
            <person name="Bork P."/>
            <person name="Hurt E."/>
        </authorList>
    </citation>
    <scope>NUCLEOTIDE SEQUENCE [LARGE SCALE GENOMIC DNA]</scope>
    <source>
        <strain evidence="7">DSM 1495 / CBS 144.50 / IMI 039719</strain>
    </source>
</reference>
<sequence>MAEDAVLVQDGLLKSTADRRALSPAPLTSIPPNLTSPGISIEFHGDPGTEEKPVLIHPRSAPPGMQSFPSPMRHHKRTPSAHREIKETLNARSQYMEDENEGRQQFRINQYLIKEEIGHGTFGSVHLAVDQFGTEYAVKEFSKTRLRKRAQSNILRHGPRRAGRLPPRAGFGAPDFPNRELFDQKVKEEQDALYLIRHEVAIMKKLNHPNLVQLIEVLDDPLEDSLYMVMEMCKKGVVMRVDLGKTASPFPEEQCRHWFRDLILGIEYLHSQGVVHRDIKPDNLLLSEDDVLKIADFGVSEMFEKSTEMRTAKSAGSPAFLPPELCGPAHGEVSGKAADIWSMGVSLYCFRYGRLPFESESLIEIREAIRTQPLSLPADENPDFVDLMKKILEKDPDKRITMEELREHPWVTKRGTDPLLSTEENCSDPVEPNPLEVNRAFTQRMSHLICVLKAIRRFKKLLAQARARKASRASFSGTACSSSPDSTQHTVEDTADIAAKVVRERQELIRRSTQTAGIPVTRPSVDLLLPLIQPPLSNAPTDKPYTAPLLGIGVGGHDEFSGDDPTAFNVVSDSPGVVDFNVYDLAFKQEMERIRRSGSRKGRAPWITRPGEGLRGRASERVQEEAAEDGDGEKQTEGGQDGVGEKTGENK</sequence>
<dbReference type="PROSITE" id="PS50011">
    <property type="entry name" value="PROTEIN_KINASE_DOM"/>
    <property type="match status" value="1"/>
</dbReference>
<feature type="region of interest" description="Disordered" evidence="4">
    <location>
        <begin position="23"/>
        <end position="81"/>
    </location>
</feature>
<dbReference type="HOGENOM" id="CLU_000288_165_1_1"/>
<dbReference type="OrthoDB" id="68483at2759"/>
<feature type="domain" description="Protein kinase" evidence="5">
    <location>
        <begin position="111"/>
        <end position="411"/>
    </location>
</feature>
<dbReference type="InterPro" id="IPR011009">
    <property type="entry name" value="Kinase-like_dom_sf"/>
</dbReference>
<dbReference type="FunFam" id="1.10.510.10:FF:000995">
    <property type="entry name" value="BcCMK3, calcium/calmodulin-dependent protein kinase"/>
    <property type="match status" value="1"/>
</dbReference>
<dbReference type="SMART" id="SM00220">
    <property type="entry name" value="S_TKc"/>
    <property type="match status" value="1"/>
</dbReference>
<dbReference type="Pfam" id="PF00069">
    <property type="entry name" value="Pkinase"/>
    <property type="match status" value="1"/>
</dbReference>
<evidence type="ECO:0000256" key="4">
    <source>
        <dbReference type="SAM" id="MobiDB-lite"/>
    </source>
</evidence>
<feature type="binding site" evidence="3">
    <location>
        <position position="139"/>
    </location>
    <ligand>
        <name>ATP</name>
        <dbReference type="ChEBI" id="CHEBI:30616"/>
    </ligand>
</feature>
<dbReference type="PANTHER" id="PTHR24346:SF77">
    <property type="entry name" value="SERINE THREONINE PROTEIN KINASE"/>
    <property type="match status" value="1"/>
</dbReference>
<proteinExistence type="predicted"/>
<dbReference type="STRING" id="759272.G0S4Q8"/>
<keyword evidence="2 3" id="KW-0067">ATP-binding</keyword>
<dbReference type="CDD" id="cd14008">
    <property type="entry name" value="STKc_LKB1_CaMKK"/>
    <property type="match status" value="1"/>
</dbReference>
<dbReference type="GO" id="GO:0005524">
    <property type="term" value="F:ATP binding"/>
    <property type="evidence" value="ECO:0007669"/>
    <property type="project" value="UniProtKB-UniRule"/>
</dbReference>